<dbReference type="EMBL" id="DWVZ01000188">
    <property type="protein sequence ID" value="HJC64625.1"/>
    <property type="molecule type" value="Genomic_DNA"/>
</dbReference>
<keyword evidence="1" id="KW-0175">Coiled coil</keyword>
<reference evidence="3" key="1">
    <citation type="journal article" date="2021" name="PeerJ">
        <title>Extensive microbial diversity within the chicken gut microbiome revealed by metagenomics and culture.</title>
        <authorList>
            <person name="Gilroy R."/>
            <person name="Ravi A."/>
            <person name="Getino M."/>
            <person name="Pursley I."/>
            <person name="Horton D.L."/>
            <person name="Alikhan N.F."/>
            <person name="Baker D."/>
            <person name="Gharbi K."/>
            <person name="Hall N."/>
            <person name="Watson M."/>
            <person name="Adriaenssens E.M."/>
            <person name="Foster-Nyarko E."/>
            <person name="Jarju S."/>
            <person name="Secka A."/>
            <person name="Antonio M."/>
            <person name="Oren A."/>
            <person name="Chaudhuri R.R."/>
            <person name="La Ragione R."/>
            <person name="Hildebrand F."/>
            <person name="Pallen M.J."/>
        </authorList>
    </citation>
    <scope>NUCLEOTIDE SEQUENCE</scope>
    <source>
        <strain evidence="3">ChiBcec2-3848</strain>
    </source>
</reference>
<organism evidence="3 4">
    <name type="scientific">Candidatus Blautia merdavium</name>
    <dbReference type="NCBI Taxonomy" id="2838494"/>
    <lineage>
        <taxon>Bacteria</taxon>
        <taxon>Bacillati</taxon>
        <taxon>Bacillota</taxon>
        <taxon>Clostridia</taxon>
        <taxon>Lachnospirales</taxon>
        <taxon>Lachnospiraceae</taxon>
        <taxon>Blautia</taxon>
    </lineage>
</organism>
<feature type="signal peptide" evidence="2">
    <location>
        <begin position="1"/>
        <end position="19"/>
    </location>
</feature>
<name>A0A9D2PRC2_9FIRM</name>
<accession>A0A9D2PRC2</accession>
<dbReference type="Pfam" id="PF04977">
    <property type="entry name" value="DivIC"/>
    <property type="match status" value="1"/>
</dbReference>
<comment type="caution">
    <text evidence="3">The sequence shown here is derived from an EMBL/GenBank/DDBJ whole genome shotgun (WGS) entry which is preliminary data.</text>
</comment>
<evidence type="ECO:0000313" key="3">
    <source>
        <dbReference type="EMBL" id="HJC64625.1"/>
    </source>
</evidence>
<dbReference type="InterPro" id="IPR007060">
    <property type="entry name" value="FtsL/DivIC"/>
</dbReference>
<evidence type="ECO:0000256" key="2">
    <source>
        <dbReference type="SAM" id="SignalP"/>
    </source>
</evidence>
<evidence type="ECO:0000256" key="1">
    <source>
        <dbReference type="SAM" id="Coils"/>
    </source>
</evidence>
<reference evidence="3" key="2">
    <citation type="submission" date="2021-04" db="EMBL/GenBank/DDBJ databases">
        <authorList>
            <person name="Gilroy R."/>
        </authorList>
    </citation>
    <scope>NUCLEOTIDE SEQUENCE</scope>
    <source>
        <strain evidence="3">ChiBcec2-3848</strain>
    </source>
</reference>
<keyword evidence="2" id="KW-0732">Signal</keyword>
<dbReference type="Proteomes" id="UP000823886">
    <property type="component" value="Unassembled WGS sequence"/>
</dbReference>
<dbReference type="AlphaFoldDB" id="A0A9D2PRC2"/>
<evidence type="ECO:0000313" key="4">
    <source>
        <dbReference type="Proteomes" id="UP000823886"/>
    </source>
</evidence>
<feature type="coiled-coil region" evidence="1">
    <location>
        <begin position="19"/>
        <end position="46"/>
    </location>
</feature>
<feature type="chain" id="PRO_5038547783" evidence="2">
    <location>
        <begin position="20"/>
        <end position="85"/>
    </location>
</feature>
<gene>
    <name evidence="3" type="ORF">H9753_13600</name>
</gene>
<sequence length="85" mass="9726">MLSITFVVSVLFIAMMANSASLEKKLDSYAAQSEKLDSQIAEENERTSEIDELKEYMNTDEYVEEIARDKLGLVKDNEIVFRKAE</sequence>
<protein>
    <submittedName>
        <fullName evidence="3">Septum formation initiator family protein</fullName>
    </submittedName>
</protein>
<proteinExistence type="predicted"/>